<feature type="compositionally biased region" description="Polar residues" evidence="1">
    <location>
        <begin position="152"/>
        <end position="166"/>
    </location>
</feature>
<proteinExistence type="predicted"/>
<name>A0A1M7MKU1_9PSED</name>
<feature type="region of interest" description="Disordered" evidence="1">
    <location>
        <begin position="1"/>
        <end position="44"/>
    </location>
</feature>
<dbReference type="EMBL" id="FRDA01000004">
    <property type="protein sequence ID" value="SHM91482.1"/>
    <property type="molecule type" value="Genomic_DNA"/>
</dbReference>
<dbReference type="AlphaFoldDB" id="A0A1M7MKU1"/>
<dbReference type="STRING" id="1190415.SAMN05216593_104310"/>
<feature type="region of interest" description="Disordered" evidence="1">
    <location>
        <begin position="138"/>
        <end position="241"/>
    </location>
</feature>
<evidence type="ECO:0000313" key="3">
    <source>
        <dbReference type="Proteomes" id="UP000183983"/>
    </source>
</evidence>
<gene>
    <name evidence="2" type="ORF">SAMN05216593_104310</name>
</gene>
<organism evidence="2 3">
    <name type="scientific">Pseudomonas asturiensis</name>
    <dbReference type="NCBI Taxonomy" id="1190415"/>
    <lineage>
        <taxon>Bacteria</taxon>
        <taxon>Pseudomonadati</taxon>
        <taxon>Pseudomonadota</taxon>
        <taxon>Gammaproteobacteria</taxon>
        <taxon>Pseudomonadales</taxon>
        <taxon>Pseudomonadaceae</taxon>
        <taxon>Pseudomonas</taxon>
    </lineage>
</organism>
<accession>A0A1M7MKU1</accession>
<sequence length="241" mass="25260">MVTTHETPMSSNAHTNSQANQDHLQGAQDDSHGQPESPEAQAGAQFDHYRENAAQQIEDLAENAKTAARQMEGSDTLGLSGYVTDLAQSMTTLAENLRHRNVEQLLQDAGQLARENPVLFISGSVALGMGLSRLLKATAPSSDDSRPVHATAPSSGASTQGAQTESDLSDIEPSGPYDPVSPSPLSAEEMAATHPHDEDLHSNRPGTGLADSPPANPLNDDRDDDGPSATPSRSGPPKGDV</sequence>
<evidence type="ECO:0000313" key="2">
    <source>
        <dbReference type="EMBL" id="SHM91482.1"/>
    </source>
</evidence>
<dbReference type="Proteomes" id="UP000183983">
    <property type="component" value="Unassembled WGS sequence"/>
</dbReference>
<feature type="compositionally biased region" description="Polar residues" evidence="1">
    <location>
        <begin position="1"/>
        <end position="23"/>
    </location>
</feature>
<reference evidence="2 3" key="1">
    <citation type="submission" date="2016-11" db="EMBL/GenBank/DDBJ databases">
        <authorList>
            <person name="Jaros S."/>
            <person name="Januszkiewicz K."/>
            <person name="Wedrychowicz H."/>
        </authorList>
    </citation>
    <scope>NUCLEOTIDE SEQUENCE [LARGE SCALE GENOMIC DNA]</scope>
    <source>
        <strain evidence="2 3">LMG 26898</strain>
    </source>
</reference>
<protein>
    <submittedName>
        <fullName evidence="2">Uncharacterized protein</fullName>
    </submittedName>
</protein>
<evidence type="ECO:0000256" key="1">
    <source>
        <dbReference type="SAM" id="MobiDB-lite"/>
    </source>
</evidence>